<dbReference type="KEGG" id="soy:115874463"/>
<name>A0A6J2X3G2_SITOR</name>
<feature type="compositionally biased region" description="Acidic residues" evidence="1">
    <location>
        <begin position="579"/>
        <end position="590"/>
    </location>
</feature>
<accession>A0A6J2X3G2</accession>
<evidence type="ECO:0000256" key="1">
    <source>
        <dbReference type="SAM" id="MobiDB-lite"/>
    </source>
</evidence>
<feature type="compositionally biased region" description="Basic and acidic residues" evidence="1">
    <location>
        <begin position="350"/>
        <end position="394"/>
    </location>
</feature>
<dbReference type="OrthoDB" id="6784728at2759"/>
<feature type="compositionally biased region" description="Acidic residues" evidence="1">
    <location>
        <begin position="291"/>
        <end position="330"/>
    </location>
</feature>
<feature type="compositionally biased region" description="Acidic residues" evidence="1">
    <location>
        <begin position="458"/>
        <end position="476"/>
    </location>
</feature>
<feature type="region of interest" description="Disordered" evidence="1">
    <location>
        <begin position="692"/>
        <end position="713"/>
    </location>
</feature>
<feature type="compositionally biased region" description="Basic and acidic residues" evidence="1">
    <location>
        <begin position="631"/>
        <end position="646"/>
    </location>
</feature>
<proteinExistence type="predicted"/>
<feature type="compositionally biased region" description="Polar residues" evidence="1">
    <location>
        <begin position="695"/>
        <end position="713"/>
    </location>
</feature>
<dbReference type="Proteomes" id="UP000504635">
    <property type="component" value="Unplaced"/>
</dbReference>
<feature type="compositionally biased region" description="Basic and acidic residues" evidence="1">
    <location>
        <begin position="477"/>
        <end position="501"/>
    </location>
</feature>
<evidence type="ECO:0000313" key="2">
    <source>
        <dbReference type="Proteomes" id="UP000504635"/>
    </source>
</evidence>
<feature type="region of interest" description="Disordered" evidence="1">
    <location>
        <begin position="76"/>
        <end position="131"/>
    </location>
</feature>
<feature type="compositionally biased region" description="Basic and acidic residues" evidence="1">
    <location>
        <begin position="591"/>
        <end position="602"/>
    </location>
</feature>
<feature type="compositionally biased region" description="Basic and acidic residues" evidence="1">
    <location>
        <begin position="443"/>
        <end position="457"/>
    </location>
</feature>
<dbReference type="GeneID" id="115874463"/>
<dbReference type="InParanoid" id="A0A6J2X3G2"/>
<keyword evidence="2" id="KW-1185">Reference proteome</keyword>
<sequence>MRNRSIPNFTHPLTQARSYSVQHNINHQDSLAEPNIESAKVIHQHLIDYYGKKFLNDAIAKKNAIQNPHLINEPYYELNDQNNDPYHVSFKGPQEEKAKISSPEPETTKPPCAEAKKSKPKPKPIYKKVTSTPKPKAFEKPIFNELAVTPKAVGLEQEYYSEEIITPKNVFFKENINEVGNGLPLSHEQKKVLELLREAEEFMNGAGPNLEAQIQGSKDNKEDIEDVVRKIEEHEPESYTTAPVETQEEDEPETNTDVTETGNPRDDAEDIRGNNDEIVDDGEVKVGNADVVDDEEASEPDEEDIKQPNEEPEEDSEDKSEESDTEDETPPEVVPENPKEEIQDTTEPGPKTEIEKNPELQKENEEPEYFKPEELYDELERIEKIVFDGQKNEKTAPVAPENESSEEQQEKNDKASESEESSKESEENNEEADKETEEEEEDEKKSEEKEESSKENTEKEEESEQEESGEESDENPEEQKEEAPSKESKEDEKRRILEENDRTLKELINEDFEVEDIEGLNIPKGIKDTDRYKEIVEDVKKPVDLDKFTSFVEDDLDLDNFFNKKFEENLNNLNKAENSVEEEDEVEESKEEEKKDAEKPQESGEEANEENEDEEEENDESGEENDEETEESAKKEEAETKTQEKEAIDDDLPTEDSKTHEIIQPHLHSGGFEKGLQVFDTSRQVVTVPFDYDYSGSQKTPVQQSPPLQSTTPLSRIVKRQVKEIDWYYKPEKYDPSFTYVIPEPNIPDLQKFETKEHKDEELGPTAFVTENESGRKKTYIRVNQKKENLYD</sequence>
<feature type="compositionally biased region" description="Basic and acidic residues" evidence="1">
    <location>
        <begin position="408"/>
        <end position="426"/>
    </location>
</feature>
<feature type="compositionally biased region" description="Basic and acidic residues" evidence="1">
    <location>
        <begin position="218"/>
        <end position="237"/>
    </location>
</feature>
<feature type="compositionally biased region" description="Basic and acidic residues" evidence="1">
    <location>
        <begin position="263"/>
        <end position="275"/>
    </location>
</feature>
<dbReference type="RefSeq" id="XP_030745474.1">
    <property type="nucleotide sequence ID" value="XM_030889614.1"/>
</dbReference>
<evidence type="ECO:0000313" key="3">
    <source>
        <dbReference type="RefSeq" id="XP_030745474.1"/>
    </source>
</evidence>
<feature type="region of interest" description="Disordered" evidence="1">
    <location>
        <begin position="570"/>
        <end position="675"/>
    </location>
</feature>
<gene>
    <name evidence="3" type="primary">LOC115874463</name>
</gene>
<feature type="compositionally biased region" description="Acidic residues" evidence="1">
    <location>
        <begin position="427"/>
        <end position="442"/>
    </location>
</feature>
<reference evidence="3" key="1">
    <citation type="submission" date="2025-08" db="UniProtKB">
        <authorList>
            <consortium name="RefSeq"/>
        </authorList>
    </citation>
    <scope>IDENTIFICATION</scope>
    <source>
        <tissue evidence="3">Gonads</tissue>
    </source>
</reference>
<feature type="region of interest" description="Disordered" evidence="1">
    <location>
        <begin position="206"/>
        <end position="501"/>
    </location>
</feature>
<dbReference type="AlphaFoldDB" id="A0A6J2X3G2"/>
<feature type="compositionally biased region" description="Acidic residues" evidence="1">
    <location>
        <begin position="603"/>
        <end position="630"/>
    </location>
</feature>
<protein>
    <submittedName>
        <fullName evidence="3">Glutamic acid-rich protein-like</fullName>
    </submittedName>
</protein>
<organism evidence="2 3">
    <name type="scientific">Sitophilus oryzae</name>
    <name type="common">Rice weevil</name>
    <name type="synonym">Curculio oryzae</name>
    <dbReference type="NCBI Taxonomy" id="7048"/>
    <lineage>
        <taxon>Eukaryota</taxon>
        <taxon>Metazoa</taxon>
        <taxon>Ecdysozoa</taxon>
        <taxon>Arthropoda</taxon>
        <taxon>Hexapoda</taxon>
        <taxon>Insecta</taxon>
        <taxon>Pterygota</taxon>
        <taxon>Neoptera</taxon>
        <taxon>Endopterygota</taxon>
        <taxon>Coleoptera</taxon>
        <taxon>Polyphaga</taxon>
        <taxon>Cucujiformia</taxon>
        <taxon>Curculionidae</taxon>
        <taxon>Dryophthorinae</taxon>
        <taxon>Sitophilus</taxon>
    </lineage>
</organism>